<gene>
    <name evidence="2" type="primary">wol_1</name>
    <name evidence="2" type="ORF">Bhyg_03232</name>
</gene>
<name>A0A9Q0S7B1_9DIPT</name>
<keyword evidence="3" id="KW-1185">Reference proteome</keyword>
<dbReference type="EMBL" id="WJQU01000001">
    <property type="protein sequence ID" value="KAJ6648007.1"/>
    <property type="molecule type" value="Genomic_DNA"/>
</dbReference>
<keyword evidence="1" id="KW-0812">Transmembrane</keyword>
<evidence type="ECO:0000256" key="1">
    <source>
        <dbReference type="SAM" id="Phobius"/>
    </source>
</evidence>
<dbReference type="Proteomes" id="UP001151699">
    <property type="component" value="Chromosome A"/>
</dbReference>
<dbReference type="GO" id="GO:0005789">
    <property type="term" value="C:endoplasmic reticulum membrane"/>
    <property type="evidence" value="ECO:0007669"/>
    <property type="project" value="TreeGrafter"/>
</dbReference>
<feature type="transmembrane region" description="Helical" evidence="1">
    <location>
        <begin position="27"/>
        <end position="50"/>
    </location>
</feature>
<dbReference type="PANTHER" id="PTHR10859:SF91">
    <property type="entry name" value="DOLICHYL-PHOSPHATE BETA-GLUCOSYLTRANSFERASE"/>
    <property type="match status" value="1"/>
</dbReference>
<dbReference type="AlphaFoldDB" id="A0A9Q0S7B1"/>
<comment type="caution">
    <text evidence="2">The sequence shown here is derived from an EMBL/GenBank/DDBJ whole genome shotgun (WGS) entry which is preliminary data.</text>
</comment>
<dbReference type="SUPFAM" id="SSF53448">
    <property type="entry name" value="Nucleotide-diphospho-sugar transferases"/>
    <property type="match status" value="1"/>
</dbReference>
<proteinExistence type="predicted"/>
<reference evidence="2" key="1">
    <citation type="submission" date="2022-07" db="EMBL/GenBank/DDBJ databases">
        <authorList>
            <person name="Trinca V."/>
            <person name="Uliana J.V.C."/>
            <person name="Torres T.T."/>
            <person name="Ward R.J."/>
            <person name="Monesi N."/>
        </authorList>
    </citation>
    <scope>NUCLEOTIDE SEQUENCE</scope>
    <source>
        <strain evidence="2">HSMRA1968</strain>
        <tissue evidence="2">Whole embryos</tissue>
    </source>
</reference>
<sequence length="134" mass="15580">MFYCYFNCHAVRELIIKMLSLADPQIILFYGSAFLVTFVIAIFICVKAITTPHPIIKRYKEEENFFDPKTKTNEPFPSISENPEIDYSIIVPAYDEEKRLPVMLDEAIEFLEKKDCLYEIIIVSDGISPKNNFI</sequence>
<protein>
    <submittedName>
        <fullName evidence="2">Dolichyl-phosphate beta-glucosyltransferase</fullName>
    </submittedName>
</protein>
<dbReference type="PANTHER" id="PTHR10859">
    <property type="entry name" value="GLYCOSYL TRANSFERASE"/>
    <property type="match status" value="1"/>
</dbReference>
<dbReference type="InterPro" id="IPR029044">
    <property type="entry name" value="Nucleotide-diphossugar_trans"/>
</dbReference>
<evidence type="ECO:0000313" key="3">
    <source>
        <dbReference type="Proteomes" id="UP001151699"/>
    </source>
</evidence>
<accession>A0A9Q0S7B1</accession>
<dbReference type="Gene3D" id="3.90.550.10">
    <property type="entry name" value="Spore Coat Polysaccharide Biosynthesis Protein SpsA, Chain A"/>
    <property type="match status" value="1"/>
</dbReference>
<keyword evidence="1" id="KW-0472">Membrane</keyword>
<dbReference type="GO" id="GO:0006487">
    <property type="term" value="P:protein N-linked glycosylation"/>
    <property type="evidence" value="ECO:0007669"/>
    <property type="project" value="TreeGrafter"/>
</dbReference>
<dbReference type="OrthoDB" id="3784at2759"/>
<keyword evidence="1" id="KW-1133">Transmembrane helix</keyword>
<organism evidence="2 3">
    <name type="scientific">Pseudolycoriella hygida</name>
    <dbReference type="NCBI Taxonomy" id="35572"/>
    <lineage>
        <taxon>Eukaryota</taxon>
        <taxon>Metazoa</taxon>
        <taxon>Ecdysozoa</taxon>
        <taxon>Arthropoda</taxon>
        <taxon>Hexapoda</taxon>
        <taxon>Insecta</taxon>
        <taxon>Pterygota</taxon>
        <taxon>Neoptera</taxon>
        <taxon>Endopterygota</taxon>
        <taxon>Diptera</taxon>
        <taxon>Nematocera</taxon>
        <taxon>Sciaroidea</taxon>
        <taxon>Sciaridae</taxon>
        <taxon>Pseudolycoriella</taxon>
    </lineage>
</organism>
<evidence type="ECO:0000313" key="2">
    <source>
        <dbReference type="EMBL" id="KAJ6648007.1"/>
    </source>
</evidence>